<protein>
    <submittedName>
        <fullName evidence="1">Uncharacterized protein</fullName>
    </submittedName>
</protein>
<organism evidence="1">
    <name type="scientific">Rhizophora mucronata</name>
    <name type="common">Asiatic mangrove</name>
    <dbReference type="NCBI Taxonomy" id="61149"/>
    <lineage>
        <taxon>Eukaryota</taxon>
        <taxon>Viridiplantae</taxon>
        <taxon>Streptophyta</taxon>
        <taxon>Embryophyta</taxon>
        <taxon>Tracheophyta</taxon>
        <taxon>Spermatophyta</taxon>
        <taxon>Magnoliopsida</taxon>
        <taxon>eudicotyledons</taxon>
        <taxon>Gunneridae</taxon>
        <taxon>Pentapetalae</taxon>
        <taxon>rosids</taxon>
        <taxon>fabids</taxon>
        <taxon>Malpighiales</taxon>
        <taxon>Rhizophoraceae</taxon>
        <taxon>Rhizophora</taxon>
    </lineage>
</organism>
<dbReference type="EMBL" id="GGEC01061496">
    <property type="protein sequence ID" value="MBX41980.1"/>
    <property type="molecule type" value="Transcribed_RNA"/>
</dbReference>
<proteinExistence type="predicted"/>
<name>A0A2P2NHV2_RHIMU</name>
<sequence length="27" mass="3364">MTPFSGVEIFFLCQRVYRYYLDWISTK</sequence>
<reference evidence="1" key="1">
    <citation type="submission" date="2018-02" db="EMBL/GenBank/DDBJ databases">
        <title>Rhizophora mucronata_Transcriptome.</title>
        <authorList>
            <person name="Meera S.P."/>
            <person name="Sreeshan A."/>
            <person name="Augustine A."/>
        </authorList>
    </citation>
    <scope>NUCLEOTIDE SEQUENCE</scope>
    <source>
        <tissue evidence="1">Leaf</tissue>
    </source>
</reference>
<dbReference type="AlphaFoldDB" id="A0A2P2NHV2"/>
<evidence type="ECO:0000313" key="1">
    <source>
        <dbReference type="EMBL" id="MBX41980.1"/>
    </source>
</evidence>
<accession>A0A2P2NHV2</accession>